<dbReference type="Proteomes" id="UP001194468">
    <property type="component" value="Unassembled WGS sequence"/>
</dbReference>
<dbReference type="AlphaFoldDB" id="A0AAD4BF64"/>
<dbReference type="SUPFAM" id="SSF69572">
    <property type="entry name" value="Activating enzymes of the ubiquitin-like proteins"/>
    <property type="match status" value="1"/>
</dbReference>
<comment type="caution">
    <text evidence="7">The sequence shown here is derived from an EMBL/GenBank/DDBJ whole genome shotgun (WGS) entry which is preliminary data.</text>
</comment>
<evidence type="ECO:0000256" key="5">
    <source>
        <dbReference type="SAM" id="MobiDB-lite"/>
    </source>
</evidence>
<reference evidence="7" key="1">
    <citation type="submission" date="2019-10" db="EMBL/GenBank/DDBJ databases">
        <authorList>
            <consortium name="DOE Joint Genome Institute"/>
            <person name="Kuo A."/>
            <person name="Miyauchi S."/>
            <person name="Kiss E."/>
            <person name="Drula E."/>
            <person name="Kohler A."/>
            <person name="Sanchez-Garcia M."/>
            <person name="Andreopoulos B."/>
            <person name="Barry K.W."/>
            <person name="Bonito G."/>
            <person name="Buee M."/>
            <person name="Carver A."/>
            <person name="Chen C."/>
            <person name="Cichocki N."/>
            <person name="Clum A."/>
            <person name="Culley D."/>
            <person name="Crous P.W."/>
            <person name="Fauchery L."/>
            <person name="Girlanda M."/>
            <person name="Hayes R."/>
            <person name="Keri Z."/>
            <person name="LaButti K."/>
            <person name="Lipzen A."/>
            <person name="Lombard V."/>
            <person name="Magnuson J."/>
            <person name="Maillard F."/>
            <person name="Morin E."/>
            <person name="Murat C."/>
            <person name="Nolan M."/>
            <person name="Ohm R."/>
            <person name="Pangilinan J."/>
            <person name="Pereira M."/>
            <person name="Perotto S."/>
            <person name="Peter M."/>
            <person name="Riley R."/>
            <person name="Sitrit Y."/>
            <person name="Stielow B."/>
            <person name="Szollosi G."/>
            <person name="Zifcakova L."/>
            <person name="Stursova M."/>
            <person name="Spatafora J.W."/>
            <person name="Tedersoo L."/>
            <person name="Vaario L.-M."/>
            <person name="Yamada A."/>
            <person name="Yan M."/>
            <person name="Wang P."/>
            <person name="Xu J."/>
            <person name="Bruns T."/>
            <person name="Baldrian P."/>
            <person name="Vilgalys R."/>
            <person name="Henrissat B."/>
            <person name="Grigoriev I.V."/>
            <person name="Hibbett D."/>
            <person name="Nagy L.G."/>
            <person name="Martin F.M."/>
        </authorList>
    </citation>
    <scope>NUCLEOTIDE SEQUENCE</scope>
    <source>
        <strain evidence="7">BED1</strain>
    </source>
</reference>
<keyword evidence="1" id="KW-0547">Nucleotide-binding</keyword>
<feature type="region of interest" description="Disordered" evidence="5">
    <location>
        <begin position="33"/>
        <end position="60"/>
    </location>
</feature>
<evidence type="ECO:0000313" key="7">
    <source>
        <dbReference type="EMBL" id="KAF8426448.1"/>
    </source>
</evidence>
<evidence type="ECO:0000256" key="3">
    <source>
        <dbReference type="ARBA" id="ARBA00022840"/>
    </source>
</evidence>
<dbReference type="InterPro" id="IPR023318">
    <property type="entry name" value="Ub_act_enz_dom_a_sf"/>
</dbReference>
<proteinExistence type="predicted"/>
<comment type="pathway">
    <text evidence="4">Protein modification.</text>
</comment>
<dbReference type="PANTHER" id="PTHR37994:SF1">
    <property type="entry name" value="ER TRANSPORTER 6TM N-TERMINAL DOMAIN-CONTAINING PROTEIN"/>
    <property type="match status" value="1"/>
</dbReference>
<protein>
    <submittedName>
        <fullName evidence="7">Repeat in ubiquitin-activating protein-domain-containing protein</fullName>
    </submittedName>
</protein>
<reference evidence="7" key="2">
    <citation type="journal article" date="2020" name="Nat. Commun.">
        <title>Large-scale genome sequencing of mycorrhizal fungi provides insights into the early evolution of symbiotic traits.</title>
        <authorList>
            <person name="Miyauchi S."/>
            <person name="Kiss E."/>
            <person name="Kuo A."/>
            <person name="Drula E."/>
            <person name="Kohler A."/>
            <person name="Sanchez-Garcia M."/>
            <person name="Morin E."/>
            <person name="Andreopoulos B."/>
            <person name="Barry K.W."/>
            <person name="Bonito G."/>
            <person name="Buee M."/>
            <person name="Carver A."/>
            <person name="Chen C."/>
            <person name="Cichocki N."/>
            <person name="Clum A."/>
            <person name="Culley D."/>
            <person name="Crous P.W."/>
            <person name="Fauchery L."/>
            <person name="Girlanda M."/>
            <person name="Hayes R.D."/>
            <person name="Keri Z."/>
            <person name="LaButti K."/>
            <person name="Lipzen A."/>
            <person name="Lombard V."/>
            <person name="Magnuson J."/>
            <person name="Maillard F."/>
            <person name="Murat C."/>
            <person name="Nolan M."/>
            <person name="Ohm R.A."/>
            <person name="Pangilinan J."/>
            <person name="Pereira M.F."/>
            <person name="Perotto S."/>
            <person name="Peter M."/>
            <person name="Pfister S."/>
            <person name="Riley R."/>
            <person name="Sitrit Y."/>
            <person name="Stielow J.B."/>
            <person name="Szollosi G."/>
            <person name="Zifcakova L."/>
            <person name="Stursova M."/>
            <person name="Spatafora J.W."/>
            <person name="Tedersoo L."/>
            <person name="Vaario L.M."/>
            <person name="Yamada A."/>
            <person name="Yan M."/>
            <person name="Wang P."/>
            <person name="Xu J."/>
            <person name="Bruns T."/>
            <person name="Baldrian P."/>
            <person name="Vilgalys R."/>
            <person name="Dunand C."/>
            <person name="Henrissat B."/>
            <person name="Grigoriev I.V."/>
            <person name="Hibbett D."/>
            <person name="Nagy L.G."/>
            <person name="Martin F.M."/>
        </authorList>
    </citation>
    <scope>NUCLEOTIDE SEQUENCE</scope>
    <source>
        <strain evidence="7">BED1</strain>
    </source>
</reference>
<dbReference type="GO" id="GO:0008641">
    <property type="term" value="F:ubiquitin-like modifier activating enzyme activity"/>
    <property type="evidence" value="ECO:0007669"/>
    <property type="project" value="InterPro"/>
</dbReference>
<evidence type="ECO:0000256" key="4">
    <source>
        <dbReference type="ARBA" id="ARBA00043952"/>
    </source>
</evidence>
<accession>A0AAD4BF64</accession>
<keyword evidence="8" id="KW-1185">Reference proteome</keyword>
<evidence type="ECO:0000256" key="2">
    <source>
        <dbReference type="ARBA" id="ARBA00022786"/>
    </source>
</evidence>
<feature type="domain" description="DUF2421" evidence="6">
    <location>
        <begin position="146"/>
        <end position="259"/>
    </location>
</feature>
<dbReference type="Pfam" id="PF10334">
    <property type="entry name" value="BRE4"/>
    <property type="match status" value="1"/>
</dbReference>
<dbReference type="PANTHER" id="PTHR37994">
    <property type="entry name" value="ARAE_2_N DOMAIN-CONTAINING PROTEIN-RELATED"/>
    <property type="match status" value="1"/>
</dbReference>
<name>A0AAD4BF64_BOLED</name>
<keyword evidence="3" id="KW-0067">ATP-binding</keyword>
<dbReference type="GO" id="GO:0005524">
    <property type="term" value="F:ATP binding"/>
    <property type="evidence" value="ECO:0007669"/>
    <property type="project" value="UniProtKB-KW"/>
</dbReference>
<dbReference type="InterPro" id="IPR035985">
    <property type="entry name" value="Ubiquitin-activating_enz"/>
</dbReference>
<evidence type="ECO:0000259" key="6">
    <source>
        <dbReference type="Pfam" id="PF10334"/>
    </source>
</evidence>
<evidence type="ECO:0000313" key="8">
    <source>
        <dbReference type="Proteomes" id="UP001194468"/>
    </source>
</evidence>
<organism evidence="7 8">
    <name type="scientific">Boletus edulis BED1</name>
    <dbReference type="NCBI Taxonomy" id="1328754"/>
    <lineage>
        <taxon>Eukaryota</taxon>
        <taxon>Fungi</taxon>
        <taxon>Dikarya</taxon>
        <taxon>Basidiomycota</taxon>
        <taxon>Agaricomycotina</taxon>
        <taxon>Agaricomycetes</taxon>
        <taxon>Agaricomycetidae</taxon>
        <taxon>Boletales</taxon>
        <taxon>Boletineae</taxon>
        <taxon>Boletaceae</taxon>
        <taxon>Boletoideae</taxon>
        <taxon>Boletus</taxon>
    </lineage>
</organism>
<dbReference type="InterPro" id="IPR018820">
    <property type="entry name" value="BRE4-related_DUF2421"/>
</dbReference>
<gene>
    <name evidence="7" type="ORF">L210DRAFT_3765223</name>
</gene>
<feature type="compositionally biased region" description="Polar residues" evidence="5">
    <location>
        <begin position="33"/>
        <end position="42"/>
    </location>
</feature>
<keyword evidence="2" id="KW-0833">Ubl conjugation pathway</keyword>
<dbReference type="EMBL" id="WHUW01000087">
    <property type="protein sequence ID" value="KAF8426448.1"/>
    <property type="molecule type" value="Genomic_DNA"/>
</dbReference>
<sequence>MVDMGRSREKPTSLDFDAILDGSFVVKEPTKIAASSSNSKGQVNGHANGDAMKPSSSNGNGGLKDLRALTLRDNLALFVSRMMTTLDFVTAASNLRSAAYYIERKTRWQVKEMAGNTIPAIATTNAIISGLIILQALHLLRKPYTSLKNHMEPAWGHAFLRWTRMSDADLEGDVLAVISLISFSLRTGKPLPQVTLCPLPSCFMERRYGLNIVYEESEEDFGLPKVLAEETLESLQYMNFCVGASTAFSIMTRLDKLMVGE</sequence>
<evidence type="ECO:0000256" key="1">
    <source>
        <dbReference type="ARBA" id="ARBA00022741"/>
    </source>
</evidence>
<dbReference type="Gene3D" id="1.10.10.520">
    <property type="entry name" value="Ubiquitin activating enzymes (Uba3). Chain: B, domain 2"/>
    <property type="match status" value="1"/>
</dbReference>